<protein>
    <submittedName>
        <fullName evidence="1">Uncharacterized protein</fullName>
    </submittedName>
</protein>
<sequence length="55" mass="6054">MLALSPFLIFPSNPQCPPNIQFGCQTETQSESSPLLSLPLDQPELFVLATRYSEG</sequence>
<reference evidence="1" key="1">
    <citation type="submission" date="2014-09" db="EMBL/GenBank/DDBJ databases">
        <authorList>
            <person name="Magalhaes I.L.F."/>
            <person name="Oliveira U."/>
            <person name="Santos F.R."/>
            <person name="Vidigal T.H.D.A."/>
            <person name="Brescovit A.D."/>
            <person name="Santos A.J."/>
        </authorList>
    </citation>
    <scope>NUCLEOTIDE SEQUENCE</scope>
    <source>
        <tissue evidence="1">Shoot tissue taken approximately 20 cm above the soil surface</tissue>
    </source>
</reference>
<proteinExistence type="predicted"/>
<evidence type="ECO:0000313" key="1">
    <source>
        <dbReference type="EMBL" id="JAD80431.1"/>
    </source>
</evidence>
<dbReference type="AlphaFoldDB" id="A0A0A9CXU2"/>
<dbReference type="EMBL" id="GBRH01217464">
    <property type="protein sequence ID" value="JAD80431.1"/>
    <property type="molecule type" value="Transcribed_RNA"/>
</dbReference>
<accession>A0A0A9CXU2</accession>
<name>A0A0A9CXU2_ARUDO</name>
<organism evidence="1">
    <name type="scientific">Arundo donax</name>
    <name type="common">Giant reed</name>
    <name type="synonym">Donax arundinaceus</name>
    <dbReference type="NCBI Taxonomy" id="35708"/>
    <lineage>
        <taxon>Eukaryota</taxon>
        <taxon>Viridiplantae</taxon>
        <taxon>Streptophyta</taxon>
        <taxon>Embryophyta</taxon>
        <taxon>Tracheophyta</taxon>
        <taxon>Spermatophyta</taxon>
        <taxon>Magnoliopsida</taxon>
        <taxon>Liliopsida</taxon>
        <taxon>Poales</taxon>
        <taxon>Poaceae</taxon>
        <taxon>PACMAD clade</taxon>
        <taxon>Arundinoideae</taxon>
        <taxon>Arundineae</taxon>
        <taxon>Arundo</taxon>
    </lineage>
</organism>
<reference evidence="1" key="2">
    <citation type="journal article" date="2015" name="Data Brief">
        <title>Shoot transcriptome of the giant reed, Arundo donax.</title>
        <authorList>
            <person name="Barrero R.A."/>
            <person name="Guerrero F.D."/>
            <person name="Moolhuijzen P."/>
            <person name="Goolsby J.A."/>
            <person name="Tidwell J."/>
            <person name="Bellgard S.E."/>
            <person name="Bellgard M.I."/>
        </authorList>
    </citation>
    <scope>NUCLEOTIDE SEQUENCE</scope>
    <source>
        <tissue evidence="1">Shoot tissue taken approximately 20 cm above the soil surface</tissue>
    </source>
</reference>